<keyword evidence="2" id="KW-0238">DNA-binding</keyword>
<comment type="caution">
    <text evidence="5">The sequence shown here is derived from an EMBL/GenBank/DDBJ whole genome shotgun (WGS) entry which is preliminary data.</text>
</comment>
<dbReference type="Gene3D" id="1.10.10.60">
    <property type="entry name" value="Homeodomain-like"/>
    <property type="match status" value="2"/>
</dbReference>
<dbReference type="InterPro" id="IPR020449">
    <property type="entry name" value="Tscrpt_reg_AraC-type_HTH"/>
</dbReference>
<dbReference type="Proteomes" id="UP000823913">
    <property type="component" value="Unassembled WGS sequence"/>
</dbReference>
<dbReference type="PRINTS" id="PR00032">
    <property type="entry name" value="HTHARAC"/>
</dbReference>
<dbReference type="PROSITE" id="PS00041">
    <property type="entry name" value="HTH_ARAC_FAMILY_1"/>
    <property type="match status" value="1"/>
</dbReference>
<dbReference type="PANTHER" id="PTHR43280:SF2">
    <property type="entry name" value="HTH-TYPE TRANSCRIPTIONAL REGULATOR EXSA"/>
    <property type="match status" value="1"/>
</dbReference>
<dbReference type="AlphaFoldDB" id="A0A9D1E6L9"/>
<evidence type="ECO:0000313" key="6">
    <source>
        <dbReference type="Proteomes" id="UP000823913"/>
    </source>
</evidence>
<dbReference type="InterPro" id="IPR003313">
    <property type="entry name" value="AraC-bd"/>
</dbReference>
<dbReference type="SMART" id="SM00342">
    <property type="entry name" value="HTH_ARAC"/>
    <property type="match status" value="1"/>
</dbReference>
<name>A0A9D1E6L9_9FIRM</name>
<dbReference type="PROSITE" id="PS01124">
    <property type="entry name" value="HTH_ARAC_FAMILY_2"/>
    <property type="match status" value="1"/>
</dbReference>
<keyword evidence="3" id="KW-0804">Transcription</keyword>
<gene>
    <name evidence="5" type="ORF">IAB94_04290</name>
</gene>
<organism evidence="5 6">
    <name type="scientific">Candidatus Coproplasma avicola</name>
    <dbReference type="NCBI Taxonomy" id="2840744"/>
    <lineage>
        <taxon>Bacteria</taxon>
        <taxon>Bacillati</taxon>
        <taxon>Bacillota</taxon>
        <taxon>Clostridia</taxon>
        <taxon>Eubacteriales</taxon>
        <taxon>Candidatus Coproplasma</taxon>
    </lineage>
</organism>
<feature type="domain" description="HTH araC/xylS-type" evidence="4">
    <location>
        <begin position="181"/>
        <end position="279"/>
    </location>
</feature>
<evidence type="ECO:0000259" key="4">
    <source>
        <dbReference type="PROSITE" id="PS01124"/>
    </source>
</evidence>
<dbReference type="SUPFAM" id="SSF46689">
    <property type="entry name" value="Homeodomain-like"/>
    <property type="match status" value="2"/>
</dbReference>
<proteinExistence type="predicted"/>
<reference evidence="5" key="1">
    <citation type="submission" date="2020-10" db="EMBL/GenBank/DDBJ databases">
        <authorList>
            <person name="Gilroy R."/>
        </authorList>
    </citation>
    <scope>NUCLEOTIDE SEQUENCE</scope>
    <source>
        <strain evidence="5">ChiW16-3235</strain>
    </source>
</reference>
<dbReference type="EMBL" id="DVHK01000091">
    <property type="protein sequence ID" value="HIR67245.1"/>
    <property type="molecule type" value="Genomic_DNA"/>
</dbReference>
<evidence type="ECO:0000313" key="5">
    <source>
        <dbReference type="EMBL" id="HIR67245.1"/>
    </source>
</evidence>
<dbReference type="Gene3D" id="2.60.120.10">
    <property type="entry name" value="Jelly Rolls"/>
    <property type="match status" value="1"/>
</dbReference>
<dbReference type="InterPro" id="IPR018062">
    <property type="entry name" value="HTH_AraC-typ_CS"/>
</dbReference>
<evidence type="ECO:0000256" key="1">
    <source>
        <dbReference type="ARBA" id="ARBA00023015"/>
    </source>
</evidence>
<dbReference type="InterPro" id="IPR037923">
    <property type="entry name" value="HTH-like"/>
</dbReference>
<dbReference type="Pfam" id="PF02311">
    <property type="entry name" value="AraC_binding"/>
    <property type="match status" value="1"/>
</dbReference>
<evidence type="ECO:0000256" key="3">
    <source>
        <dbReference type="ARBA" id="ARBA00023163"/>
    </source>
</evidence>
<evidence type="ECO:0000256" key="2">
    <source>
        <dbReference type="ARBA" id="ARBA00023125"/>
    </source>
</evidence>
<dbReference type="GO" id="GO:0043565">
    <property type="term" value="F:sequence-specific DNA binding"/>
    <property type="evidence" value="ECO:0007669"/>
    <property type="project" value="InterPro"/>
</dbReference>
<sequence>MTEQPRGIISDKMIDGILADCRLNEAGFKMPAPHCHPYFELFYVESGACSFFVDNNVYDLGEGDFLLIPPQLFHYTRYPAGDCKRNNIFFRAEHIDARVRALMPQGESFFAEPRIFQTPEGFREQITGLLARMFKEERIADGRSEIMLETLLCQLLLLCGRECHFVNDLPDDIHTTDRQIVAAAKFISERYMDDITAADIACAAGYSPNYLSKKFRETTGTGVHEYLLFTRLQRAALELILTDRSITDIAAGCGFSDGNYFKDAFKKKYGVTPRAYRKRPPEHIV</sequence>
<keyword evidence="1" id="KW-0805">Transcription regulation</keyword>
<dbReference type="InterPro" id="IPR014710">
    <property type="entry name" value="RmlC-like_jellyroll"/>
</dbReference>
<reference evidence="5" key="2">
    <citation type="journal article" date="2021" name="PeerJ">
        <title>Extensive microbial diversity within the chicken gut microbiome revealed by metagenomics and culture.</title>
        <authorList>
            <person name="Gilroy R."/>
            <person name="Ravi A."/>
            <person name="Getino M."/>
            <person name="Pursley I."/>
            <person name="Horton D.L."/>
            <person name="Alikhan N.F."/>
            <person name="Baker D."/>
            <person name="Gharbi K."/>
            <person name="Hall N."/>
            <person name="Watson M."/>
            <person name="Adriaenssens E.M."/>
            <person name="Foster-Nyarko E."/>
            <person name="Jarju S."/>
            <person name="Secka A."/>
            <person name="Antonio M."/>
            <person name="Oren A."/>
            <person name="Chaudhuri R.R."/>
            <person name="La Ragione R."/>
            <person name="Hildebrand F."/>
            <person name="Pallen M.J."/>
        </authorList>
    </citation>
    <scope>NUCLEOTIDE SEQUENCE</scope>
    <source>
        <strain evidence="5">ChiW16-3235</strain>
    </source>
</reference>
<dbReference type="Pfam" id="PF12833">
    <property type="entry name" value="HTH_18"/>
    <property type="match status" value="1"/>
</dbReference>
<protein>
    <submittedName>
        <fullName evidence="5">Helix-turn-helix transcriptional regulator</fullName>
    </submittedName>
</protein>
<dbReference type="GO" id="GO:0003700">
    <property type="term" value="F:DNA-binding transcription factor activity"/>
    <property type="evidence" value="ECO:0007669"/>
    <property type="project" value="InterPro"/>
</dbReference>
<dbReference type="InterPro" id="IPR009057">
    <property type="entry name" value="Homeodomain-like_sf"/>
</dbReference>
<dbReference type="SUPFAM" id="SSF51215">
    <property type="entry name" value="Regulatory protein AraC"/>
    <property type="match status" value="1"/>
</dbReference>
<dbReference type="InterPro" id="IPR018060">
    <property type="entry name" value="HTH_AraC"/>
</dbReference>
<accession>A0A9D1E6L9</accession>
<dbReference type="PANTHER" id="PTHR43280">
    <property type="entry name" value="ARAC-FAMILY TRANSCRIPTIONAL REGULATOR"/>
    <property type="match status" value="1"/>
</dbReference>